<organism evidence="2 3">
    <name type="scientific">Chionoecetes opilio</name>
    <name type="common">Atlantic snow crab</name>
    <name type="synonym">Cancer opilio</name>
    <dbReference type="NCBI Taxonomy" id="41210"/>
    <lineage>
        <taxon>Eukaryota</taxon>
        <taxon>Metazoa</taxon>
        <taxon>Ecdysozoa</taxon>
        <taxon>Arthropoda</taxon>
        <taxon>Crustacea</taxon>
        <taxon>Multicrustacea</taxon>
        <taxon>Malacostraca</taxon>
        <taxon>Eumalacostraca</taxon>
        <taxon>Eucarida</taxon>
        <taxon>Decapoda</taxon>
        <taxon>Pleocyemata</taxon>
        <taxon>Brachyura</taxon>
        <taxon>Eubrachyura</taxon>
        <taxon>Majoidea</taxon>
        <taxon>Majidae</taxon>
        <taxon>Chionoecetes</taxon>
    </lineage>
</organism>
<proteinExistence type="predicted"/>
<keyword evidence="3" id="KW-1185">Reference proteome</keyword>
<dbReference type="OrthoDB" id="6381015at2759"/>
<comment type="caution">
    <text evidence="2">The sequence shown here is derived from an EMBL/GenBank/DDBJ whole genome shotgun (WGS) entry which is preliminary data.</text>
</comment>
<evidence type="ECO:0000256" key="1">
    <source>
        <dbReference type="SAM" id="MobiDB-lite"/>
    </source>
</evidence>
<sequence>MLAHAEAAGETALLALINSSWLAGRLPCAWKEADIQPIPKPREPTRSRPISLMTARPRLRRRWCWPASSGAWETSTHTSSVSPRGWAPPTASWQSWAKSTTAYGRRLPQPGEGF</sequence>
<name>A0A8J4Y7Y2_CHIOP</name>
<evidence type="ECO:0000313" key="3">
    <source>
        <dbReference type="Proteomes" id="UP000770661"/>
    </source>
</evidence>
<dbReference type="EMBL" id="JACEEZ010009016">
    <property type="protein sequence ID" value="KAG0722845.1"/>
    <property type="molecule type" value="Genomic_DNA"/>
</dbReference>
<evidence type="ECO:0000313" key="2">
    <source>
        <dbReference type="EMBL" id="KAG0722845.1"/>
    </source>
</evidence>
<feature type="compositionally biased region" description="Polar residues" evidence="1">
    <location>
        <begin position="71"/>
        <end position="82"/>
    </location>
</feature>
<feature type="region of interest" description="Disordered" evidence="1">
    <location>
        <begin position="70"/>
        <end position="93"/>
    </location>
</feature>
<reference evidence="2" key="1">
    <citation type="submission" date="2020-07" db="EMBL/GenBank/DDBJ databases">
        <title>The High-quality genome of the commercially important snow crab, Chionoecetes opilio.</title>
        <authorList>
            <person name="Jeong J.-H."/>
            <person name="Ryu S."/>
        </authorList>
    </citation>
    <scope>NUCLEOTIDE SEQUENCE</scope>
    <source>
        <strain evidence="2">MADBK_172401_WGS</strain>
        <tissue evidence="2">Digestive gland</tissue>
    </source>
</reference>
<dbReference type="AlphaFoldDB" id="A0A8J4Y7Y2"/>
<accession>A0A8J4Y7Y2</accession>
<dbReference type="Proteomes" id="UP000770661">
    <property type="component" value="Unassembled WGS sequence"/>
</dbReference>
<gene>
    <name evidence="2" type="ORF">GWK47_043783</name>
</gene>
<protein>
    <submittedName>
        <fullName evidence="2">Uncharacterized protein</fullName>
    </submittedName>
</protein>